<feature type="region of interest" description="Disordered" evidence="1">
    <location>
        <begin position="38"/>
        <end position="61"/>
    </location>
</feature>
<evidence type="ECO:0000256" key="1">
    <source>
        <dbReference type="SAM" id="MobiDB-lite"/>
    </source>
</evidence>
<feature type="region of interest" description="Disordered" evidence="1">
    <location>
        <begin position="93"/>
        <end position="118"/>
    </location>
</feature>
<sequence>MRLILLKFLSYEGRVIKRRKENTNNINLIHTPNEFVKQKQNRNKKYTKQQTATRLPANTRHSTYKEMTYTLTQNKSKTRTKCCEMGMCGKYNSSTERLQRKKTNKQHSRKSENDRRNPCKLLHLIVSPF</sequence>
<evidence type="ECO:0000313" key="3">
    <source>
        <dbReference type="Proteomes" id="UP000075880"/>
    </source>
</evidence>
<name>A0AAG5D5Y5_ANOAO</name>
<feature type="compositionally biased region" description="Basic residues" evidence="1">
    <location>
        <begin position="99"/>
        <end position="108"/>
    </location>
</feature>
<accession>A0AAG5D5Y5</accession>
<dbReference type="AlphaFoldDB" id="A0AAG5D5Y5"/>
<protein>
    <submittedName>
        <fullName evidence="2">Uncharacterized protein</fullName>
    </submittedName>
</protein>
<keyword evidence="3" id="KW-1185">Reference proteome</keyword>
<proteinExistence type="predicted"/>
<organism evidence="2 3">
    <name type="scientific">Anopheles atroparvus</name>
    <name type="common">European mosquito</name>
    <dbReference type="NCBI Taxonomy" id="41427"/>
    <lineage>
        <taxon>Eukaryota</taxon>
        <taxon>Metazoa</taxon>
        <taxon>Ecdysozoa</taxon>
        <taxon>Arthropoda</taxon>
        <taxon>Hexapoda</taxon>
        <taxon>Insecta</taxon>
        <taxon>Pterygota</taxon>
        <taxon>Neoptera</taxon>
        <taxon>Endopterygota</taxon>
        <taxon>Diptera</taxon>
        <taxon>Nematocera</taxon>
        <taxon>Culicoidea</taxon>
        <taxon>Culicidae</taxon>
        <taxon>Anophelinae</taxon>
        <taxon>Anopheles</taxon>
    </lineage>
</organism>
<reference evidence="2" key="1">
    <citation type="submission" date="2024-04" db="UniProtKB">
        <authorList>
            <consortium name="EnsemblMetazoa"/>
        </authorList>
    </citation>
    <scope>IDENTIFICATION</scope>
    <source>
        <strain evidence="2">EBRO</strain>
    </source>
</reference>
<dbReference type="EnsemblMetazoa" id="ENSAATROPT007528">
    <property type="protein sequence ID" value="ENSAATROPP006747"/>
    <property type="gene ID" value="ENSAATROPG006131"/>
</dbReference>
<dbReference type="Proteomes" id="UP000075880">
    <property type="component" value="Unassembled WGS sequence"/>
</dbReference>
<evidence type="ECO:0000313" key="2">
    <source>
        <dbReference type="EnsemblMetazoa" id="ENSAATROPP006747"/>
    </source>
</evidence>